<name>A0A150PD33_SORCE</name>
<sequence>GAHADGRAMKESFSSPGATARQLSAKDAEGGQILSVVCKRTYSVDGRGRLSRASEQIPLFEDFIVDPAAPAVLVHDTDLVAFKPLTDVLVLGHAYAPGPASSVLTAVRVGERSKQVLVVGDRRAALSHTGRLLFSDPAPFERMPLGYDRAYGGIDAVAEARLGDPTAPIKACMPREAQGPGASEYSYPRNVAGKGYLIEATPDAVEALALPNLEDPEDRLTPERLVVGSTLSWPRMPLPASYGPLDYGWFPRFGYMGVVPLHDQEHAVFQEVRRGFAPASILKETFLTPDHDVDLRFTCCGSLGLQLPHLEGDEEIALYNLHPRHPKWEIRLPGERPEIATDGRNGKMNKADPVIQTITIEPDHDRVTVVWRGAARAIRPYMPAELEKMPLRVAW</sequence>
<feature type="non-terminal residue" evidence="3">
    <location>
        <position position="1"/>
    </location>
</feature>
<gene>
    <name evidence="3" type="ORF">BE08_30120</name>
</gene>
<evidence type="ECO:0000259" key="2">
    <source>
        <dbReference type="Pfam" id="PF09937"/>
    </source>
</evidence>
<feature type="domain" description="DUF2169" evidence="2">
    <location>
        <begin position="30"/>
        <end position="372"/>
    </location>
</feature>
<dbReference type="Pfam" id="PF09937">
    <property type="entry name" value="DUF2169"/>
    <property type="match status" value="1"/>
</dbReference>
<reference evidence="3 4" key="1">
    <citation type="submission" date="2014-02" db="EMBL/GenBank/DDBJ databases">
        <title>The small core and large imbalanced accessory genome model reveals a collaborative survival strategy of Sorangium cellulosum strains in nature.</title>
        <authorList>
            <person name="Han K."/>
            <person name="Peng R."/>
            <person name="Blom J."/>
            <person name="Li Y.-Z."/>
        </authorList>
    </citation>
    <scope>NUCLEOTIDE SEQUENCE [LARGE SCALE GENOMIC DNA]</scope>
    <source>
        <strain evidence="3 4">So0157-25</strain>
    </source>
</reference>
<organism evidence="3 4">
    <name type="scientific">Sorangium cellulosum</name>
    <name type="common">Polyangium cellulosum</name>
    <dbReference type="NCBI Taxonomy" id="56"/>
    <lineage>
        <taxon>Bacteria</taxon>
        <taxon>Pseudomonadati</taxon>
        <taxon>Myxococcota</taxon>
        <taxon>Polyangia</taxon>
        <taxon>Polyangiales</taxon>
        <taxon>Polyangiaceae</taxon>
        <taxon>Sorangium</taxon>
    </lineage>
</organism>
<dbReference type="Proteomes" id="UP000075420">
    <property type="component" value="Unassembled WGS sequence"/>
</dbReference>
<protein>
    <recommendedName>
        <fullName evidence="2">DUF2169 domain-containing protein</fullName>
    </recommendedName>
</protein>
<evidence type="ECO:0000313" key="4">
    <source>
        <dbReference type="Proteomes" id="UP000075420"/>
    </source>
</evidence>
<feature type="compositionally biased region" description="Basic and acidic residues" evidence="1">
    <location>
        <begin position="1"/>
        <end position="10"/>
    </location>
</feature>
<feature type="region of interest" description="Disordered" evidence="1">
    <location>
        <begin position="1"/>
        <end position="21"/>
    </location>
</feature>
<dbReference type="InterPro" id="IPR018683">
    <property type="entry name" value="DUF2169"/>
</dbReference>
<comment type="caution">
    <text evidence="3">The sequence shown here is derived from an EMBL/GenBank/DDBJ whole genome shotgun (WGS) entry which is preliminary data.</text>
</comment>
<evidence type="ECO:0000313" key="3">
    <source>
        <dbReference type="EMBL" id="KYF53560.1"/>
    </source>
</evidence>
<dbReference type="AlphaFoldDB" id="A0A150PD33"/>
<evidence type="ECO:0000256" key="1">
    <source>
        <dbReference type="SAM" id="MobiDB-lite"/>
    </source>
</evidence>
<dbReference type="EMBL" id="JELY01002111">
    <property type="protein sequence ID" value="KYF53560.1"/>
    <property type="molecule type" value="Genomic_DNA"/>
</dbReference>
<accession>A0A150PD33</accession>
<proteinExistence type="predicted"/>